<dbReference type="Proteomes" id="UP001359485">
    <property type="component" value="Unassembled WGS sequence"/>
</dbReference>
<dbReference type="EMBL" id="JAWJWF010000049">
    <property type="protein sequence ID" value="KAK6619133.1"/>
    <property type="molecule type" value="Genomic_DNA"/>
</dbReference>
<feature type="region of interest" description="Disordered" evidence="1">
    <location>
        <begin position="53"/>
        <end position="78"/>
    </location>
</feature>
<protein>
    <submittedName>
        <fullName evidence="2">Uncharacterized protein</fullName>
    </submittedName>
</protein>
<evidence type="ECO:0000313" key="2">
    <source>
        <dbReference type="EMBL" id="KAK6619133.1"/>
    </source>
</evidence>
<sequence>MPMSKMDVTVGCDEDDVDGTREAESSVINSVKTMIHLVNRGVVARGAVRINKDRSRDVEEEEEEEEEEEDGGNRCTEGNICPWGESTVFLGHFPPPRRPQSTGKQAGTSVGAPICPLLLMLGTIVCLTRHRQRTVGVTTKLRRHWQPVNRGIDEGVKETDTNAEEDERQQIRRVDRNRLKEVRQGDRKVDQKSVEAAEKPKPKH</sequence>
<feature type="region of interest" description="Disordered" evidence="1">
    <location>
        <begin position="1"/>
        <end position="21"/>
    </location>
</feature>
<feature type="region of interest" description="Disordered" evidence="1">
    <location>
        <begin position="152"/>
        <end position="204"/>
    </location>
</feature>
<name>A0ABR1AGN0_POLSC</name>
<evidence type="ECO:0000256" key="1">
    <source>
        <dbReference type="SAM" id="MobiDB-lite"/>
    </source>
</evidence>
<organism evidence="2 3">
    <name type="scientific">Polyplax serrata</name>
    <name type="common">Common mouse louse</name>
    <dbReference type="NCBI Taxonomy" id="468196"/>
    <lineage>
        <taxon>Eukaryota</taxon>
        <taxon>Metazoa</taxon>
        <taxon>Ecdysozoa</taxon>
        <taxon>Arthropoda</taxon>
        <taxon>Hexapoda</taxon>
        <taxon>Insecta</taxon>
        <taxon>Pterygota</taxon>
        <taxon>Neoptera</taxon>
        <taxon>Paraneoptera</taxon>
        <taxon>Psocodea</taxon>
        <taxon>Troctomorpha</taxon>
        <taxon>Phthiraptera</taxon>
        <taxon>Anoplura</taxon>
        <taxon>Polyplacidae</taxon>
        <taxon>Polyplax</taxon>
    </lineage>
</organism>
<feature type="compositionally biased region" description="Polar residues" evidence="1">
    <location>
        <begin position="99"/>
        <end position="108"/>
    </location>
</feature>
<feature type="compositionally biased region" description="Basic and acidic residues" evidence="1">
    <location>
        <begin position="168"/>
        <end position="204"/>
    </location>
</feature>
<proteinExistence type="predicted"/>
<feature type="region of interest" description="Disordered" evidence="1">
    <location>
        <begin position="91"/>
        <end position="110"/>
    </location>
</feature>
<gene>
    <name evidence="2" type="ORF">RUM44_003515</name>
</gene>
<reference evidence="2 3" key="1">
    <citation type="submission" date="2023-09" db="EMBL/GenBank/DDBJ databases">
        <title>Genomes of two closely related lineages of the louse Polyplax serrata with different host specificities.</title>
        <authorList>
            <person name="Martinu J."/>
            <person name="Tarabai H."/>
            <person name="Stefka J."/>
            <person name="Hypsa V."/>
        </authorList>
    </citation>
    <scope>NUCLEOTIDE SEQUENCE [LARGE SCALE GENOMIC DNA]</scope>
    <source>
        <strain evidence="2">98ZLc_SE</strain>
    </source>
</reference>
<keyword evidence="3" id="KW-1185">Reference proteome</keyword>
<comment type="caution">
    <text evidence="2">The sequence shown here is derived from an EMBL/GenBank/DDBJ whole genome shotgun (WGS) entry which is preliminary data.</text>
</comment>
<accession>A0ABR1AGN0</accession>
<evidence type="ECO:0000313" key="3">
    <source>
        <dbReference type="Proteomes" id="UP001359485"/>
    </source>
</evidence>
<feature type="compositionally biased region" description="Acidic residues" evidence="1">
    <location>
        <begin position="58"/>
        <end position="70"/>
    </location>
</feature>